<feature type="domain" description="FAD-binding FR-type" evidence="19">
    <location>
        <begin position="53"/>
        <end position="156"/>
    </location>
</feature>
<dbReference type="RefSeq" id="XP_025346431.1">
    <property type="nucleotide sequence ID" value="XM_025490429.1"/>
</dbReference>
<dbReference type="InterPro" id="IPR039261">
    <property type="entry name" value="FNR_nucleotide-bd"/>
</dbReference>
<dbReference type="PANTHER" id="PTHR19370:SF184">
    <property type="entry name" value="NADH-CYTOCHROME B5 REDUCTASE-LIKE"/>
    <property type="match status" value="1"/>
</dbReference>
<comment type="catalytic activity">
    <reaction evidence="14 17">
        <text>2 Fe(III)-[cytochrome b5] + NADH = 2 Fe(II)-[cytochrome b5] + NAD(+) + H(+)</text>
        <dbReference type="Rhea" id="RHEA:46680"/>
        <dbReference type="Rhea" id="RHEA-COMP:10438"/>
        <dbReference type="Rhea" id="RHEA-COMP:10439"/>
        <dbReference type="ChEBI" id="CHEBI:15378"/>
        <dbReference type="ChEBI" id="CHEBI:29033"/>
        <dbReference type="ChEBI" id="CHEBI:29034"/>
        <dbReference type="ChEBI" id="CHEBI:57540"/>
        <dbReference type="ChEBI" id="CHEBI:57945"/>
        <dbReference type="EC" id="1.6.2.2"/>
    </reaction>
</comment>
<evidence type="ECO:0000313" key="21">
    <source>
        <dbReference type="Proteomes" id="UP000245942"/>
    </source>
</evidence>
<dbReference type="Gene3D" id="2.40.30.10">
    <property type="entry name" value="Translation factors"/>
    <property type="match status" value="1"/>
</dbReference>
<organism evidence="20 21">
    <name type="scientific">Pseudomicrostroma glucosiphilum</name>
    <dbReference type="NCBI Taxonomy" id="1684307"/>
    <lineage>
        <taxon>Eukaryota</taxon>
        <taxon>Fungi</taxon>
        <taxon>Dikarya</taxon>
        <taxon>Basidiomycota</taxon>
        <taxon>Ustilaginomycotina</taxon>
        <taxon>Exobasidiomycetes</taxon>
        <taxon>Microstromatales</taxon>
        <taxon>Microstromatales incertae sedis</taxon>
        <taxon>Pseudomicrostroma</taxon>
    </lineage>
</organism>
<dbReference type="GO" id="GO:0090524">
    <property type="term" value="F:cytochrome-b5 reductase activity, acting on NADH"/>
    <property type="evidence" value="ECO:0007669"/>
    <property type="project" value="UniProtKB-EC"/>
</dbReference>
<feature type="binding site" evidence="16">
    <location>
        <position position="105"/>
    </location>
    <ligand>
        <name>FAD</name>
        <dbReference type="ChEBI" id="CHEBI:57692"/>
    </ligand>
</feature>
<accession>A0A316U480</accession>
<keyword evidence="9 18" id="KW-1133">Transmembrane helix</keyword>
<evidence type="ECO:0000256" key="16">
    <source>
        <dbReference type="PIRSR" id="PIRSR601834-1"/>
    </source>
</evidence>
<dbReference type="OrthoDB" id="432685at2759"/>
<feature type="binding site" evidence="16">
    <location>
        <position position="131"/>
    </location>
    <ligand>
        <name>FAD</name>
        <dbReference type="ChEBI" id="CHEBI:57692"/>
    </ligand>
</feature>
<keyword evidence="12" id="KW-0496">Mitochondrion</keyword>
<dbReference type="Pfam" id="PF00970">
    <property type="entry name" value="FAD_binding_6"/>
    <property type="match status" value="1"/>
</dbReference>
<evidence type="ECO:0000256" key="18">
    <source>
        <dbReference type="SAM" id="Phobius"/>
    </source>
</evidence>
<evidence type="ECO:0000256" key="9">
    <source>
        <dbReference type="ARBA" id="ARBA00022989"/>
    </source>
</evidence>
<dbReference type="InterPro" id="IPR001834">
    <property type="entry name" value="CBR-like"/>
</dbReference>
<gene>
    <name evidence="20" type="ORF">BCV69DRAFT_251411</name>
</gene>
<comment type="cofactor">
    <cofactor evidence="1 16 17">
        <name>FAD</name>
        <dbReference type="ChEBI" id="CHEBI:57692"/>
    </cofactor>
</comment>
<evidence type="ECO:0000313" key="20">
    <source>
        <dbReference type="EMBL" id="PWN19271.1"/>
    </source>
</evidence>
<evidence type="ECO:0000256" key="11">
    <source>
        <dbReference type="ARBA" id="ARBA00023027"/>
    </source>
</evidence>
<sequence>MESFKHLEGTKNHWRALSQEPTMIIAFALGTTISAFILLYINWSKARPVLDPTRFQEFPLIDKKVLSSNTARYRFALPKKDSMLGLPIGQHLQVQVDVNGKMVQRSYTPTTSDDELGFFELVIKTYPQGNVSAHVGSLKIGDHLSVKGPRGQMRYHNGIAKHIGLVAGGTGLTPILQIVQQVLKDPEDDTQLDFLYGNVGVGDILLKDELDALAAKHEQFRVHYFLNDPPEGWEGGEGHISKEAIAEHFPKPSRTSKVLMCGPPPMINACKKHLEELGFDEARAVSKMEDQVFCF</sequence>
<dbReference type="SUPFAM" id="SSF63380">
    <property type="entry name" value="Riboflavin synthase domain-like"/>
    <property type="match status" value="1"/>
</dbReference>
<keyword evidence="6 18" id="KW-0812">Transmembrane</keyword>
<evidence type="ECO:0000256" key="10">
    <source>
        <dbReference type="ARBA" id="ARBA00023002"/>
    </source>
</evidence>
<comment type="pathway">
    <text evidence="3">Protein modification; peptidyl-diphthamide biosynthesis.</text>
</comment>
<evidence type="ECO:0000256" key="7">
    <source>
        <dbReference type="ARBA" id="ARBA00022787"/>
    </source>
</evidence>
<dbReference type="EMBL" id="KZ819332">
    <property type="protein sequence ID" value="PWN19271.1"/>
    <property type="molecule type" value="Genomic_DNA"/>
</dbReference>
<dbReference type="PROSITE" id="PS51384">
    <property type="entry name" value="FAD_FR"/>
    <property type="match status" value="1"/>
</dbReference>
<dbReference type="PRINTS" id="PR00406">
    <property type="entry name" value="CYTB5RDTASE"/>
</dbReference>
<dbReference type="GO" id="GO:0005741">
    <property type="term" value="C:mitochondrial outer membrane"/>
    <property type="evidence" value="ECO:0007669"/>
    <property type="project" value="UniProtKB-SubCell"/>
</dbReference>
<feature type="binding site" evidence="16">
    <location>
        <position position="124"/>
    </location>
    <ligand>
        <name>FAD</name>
        <dbReference type="ChEBI" id="CHEBI:57692"/>
    </ligand>
</feature>
<dbReference type="InterPro" id="IPR001709">
    <property type="entry name" value="Flavoprot_Pyr_Nucl_cyt_Rdtase"/>
</dbReference>
<dbReference type="InterPro" id="IPR017927">
    <property type="entry name" value="FAD-bd_FR_type"/>
</dbReference>
<feature type="binding site" evidence="16">
    <location>
        <position position="122"/>
    </location>
    <ligand>
        <name>FAD</name>
        <dbReference type="ChEBI" id="CHEBI:57692"/>
    </ligand>
</feature>
<feature type="binding site" evidence="16">
    <location>
        <position position="107"/>
    </location>
    <ligand>
        <name>FAD</name>
        <dbReference type="ChEBI" id="CHEBI:57692"/>
    </ligand>
</feature>
<evidence type="ECO:0000256" key="2">
    <source>
        <dbReference type="ARBA" id="ARBA00004294"/>
    </source>
</evidence>
<dbReference type="PRINTS" id="PR00371">
    <property type="entry name" value="FPNCR"/>
</dbReference>
<dbReference type="CDD" id="cd06183">
    <property type="entry name" value="cyt_b5_reduct_like"/>
    <property type="match status" value="1"/>
</dbReference>
<evidence type="ECO:0000256" key="12">
    <source>
        <dbReference type="ARBA" id="ARBA00023128"/>
    </source>
</evidence>
<comment type="catalytic activity">
    <reaction evidence="15">
        <text>2 Fe(3+)-[Dph3] + NADH = 2 Fe(2+)-[Dph3] + NAD(+) + H(+)</text>
        <dbReference type="Rhea" id="RHEA:71231"/>
        <dbReference type="Rhea" id="RHEA-COMP:18002"/>
        <dbReference type="Rhea" id="RHEA-COMP:18003"/>
        <dbReference type="ChEBI" id="CHEBI:15378"/>
        <dbReference type="ChEBI" id="CHEBI:29033"/>
        <dbReference type="ChEBI" id="CHEBI:29034"/>
        <dbReference type="ChEBI" id="CHEBI:57540"/>
        <dbReference type="ChEBI" id="CHEBI:57945"/>
        <dbReference type="ChEBI" id="CHEBI:83228"/>
    </reaction>
    <physiologicalReaction direction="left-to-right" evidence="15">
        <dbReference type="Rhea" id="RHEA:71232"/>
    </physiologicalReaction>
</comment>
<keyword evidence="21" id="KW-1185">Reference proteome</keyword>
<protein>
    <recommendedName>
        <fullName evidence="17">NADH-cytochrome b5 reductase</fullName>
        <ecNumber evidence="17">1.6.2.2</ecNumber>
    </recommendedName>
</protein>
<dbReference type="EC" id="1.6.2.2" evidence="17"/>
<dbReference type="AlphaFoldDB" id="A0A316U480"/>
<dbReference type="PANTHER" id="PTHR19370">
    <property type="entry name" value="NADH-CYTOCHROME B5 REDUCTASE"/>
    <property type="match status" value="1"/>
</dbReference>
<evidence type="ECO:0000256" key="6">
    <source>
        <dbReference type="ARBA" id="ARBA00022692"/>
    </source>
</evidence>
<dbReference type="Gene3D" id="3.40.50.80">
    <property type="entry name" value="Nucleotide-binding domain of ferredoxin-NADP reductase (FNR) module"/>
    <property type="match status" value="1"/>
</dbReference>
<comment type="similarity">
    <text evidence="4 17">Belongs to the flavoprotein pyridine nucleotide cytochrome reductase family.</text>
</comment>
<evidence type="ECO:0000256" key="3">
    <source>
        <dbReference type="ARBA" id="ARBA00005156"/>
    </source>
</evidence>
<evidence type="ECO:0000256" key="15">
    <source>
        <dbReference type="ARBA" id="ARBA00049138"/>
    </source>
</evidence>
<keyword evidence="8 16" id="KW-0274">FAD</keyword>
<name>A0A316U480_9BASI</name>
<evidence type="ECO:0000256" key="1">
    <source>
        <dbReference type="ARBA" id="ARBA00001974"/>
    </source>
</evidence>
<evidence type="ECO:0000259" key="19">
    <source>
        <dbReference type="PROSITE" id="PS51384"/>
    </source>
</evidence>
<evidence type="ECO:0000256" key="5">
    <source>
        <dbReference type="ARBA" id="ARBA00022630"/>
    </source>
</evidence>
<dbReference type="STRING" id="1684307.A0A316U480"/>
<feature type="binding site" evidence="16">
    <location>
        <position position="173"/>
    </location>
    <ligand>
        <name>FAD</name>
        <dbReference type="ChEBI" id="CHEBI:57692"/>
    </ligand>
</feature>
<dbReference type="SUPFAM" id="SSF52343">
    <property type="entry name" value="Ferredoxin reductase-like, C-terminal NADP-linked domain"/>
    <property type="match status" value="1"/>
</dbReference>
<feature type="binding site" evidence="16">
    <location>
        <position position="132"/>
    </location>
    <ligand>
        <name>FAD</name>
        <dbReference type="ChEBI" id="CHEBI:57692"/>
    </ligand>
</feature>
<feature type="transmembrane region" description="Helical" evidence="18">
    <location>
        <begin position="21"/>
        <end position="43"/>
    </location>
</feature>
<keyword evidence="10 17" id="KW-0560">Oxidoreductase</keyword>
<dbReference type="FunFam" id="2.40.30.10:FF:000032">
    <property type="entry name" value="NADH-cytochrome b5 reductase"/>
    <property type="match status" value="1"/>
</dbReference>
<dbReference type="FunFam" id="3.40.50.80:FF:000019">
    <property type="entry name" value="NADH-cytochrome b5 reductase"/>
    <property type="match status" value="1"/>
</dbReference>
<keyword evidence="11 17" id="KW-0520">NAD</keyword>
<reference evidence="20 21" key="1">
    <citation type="journal article" date="2018" name="Mol. Biol. Evol.">
        <title>Broad Genomic Sampling Reveals a Smut Pathogenic Ancestry of the Fungal Clade Ustilaginomycotina.</title>
        <authorList>
            <person name="Kijpornyongpan T."/>
            <person name="Mondo S.J."/>
            <person name="Barry K."/>
            <person name="Sandor L."/>
            <person name="Lee J."/>
            <person name="Lipzen A."/>
            <person name="Pangilinan J."/>
            <person name="LaButti K."/>
            <person name="Hainaut M."/>
            <person name="Henrissat B."/>
            <person name="Grigoriev I.V."/>
            <person name="Spatafora J.W."/>
            <person name="Aime M.C."/>
        </authorList>
    </citation>
    <scope>NUCLEOTIDE SEQUENCE [LARGE SCALE GENOMIC DNA]</scope>
    <source>
        <strain evidence="20 21">MCA 4718</strain>
    </source>
</reference>
<evidence type="ECO:0000256" key="8">
    <source>
        <dbReference type="ARBA" id="ARBA00022827"/>
    </source>
</evidence>
<dbReference type="Proteomes" id="UP000245942">
    <property type="component" value="Unassembled WGS sequence"/>
</dbReference>
<evidence type="ECO:0000256" key="17">
    <source>
        <dbReference type="RuleBase" id="RU361226"/>
    </source>
</evidence>
<comment type="subcellular location">
    <subcellularLocation>
        <location evidence="2">Mitochondrion outer membrane</location>
    </subcellularLocation>
</comment>
<dbReference type="Pfam" id="PF00175">
    <property type="entry name" value="NAD_binding_1"/>
    <property type="match status" value="1"/>
</dbReference>
<dbReference type="InterPro" id="IPR001433">
    <property type="entry name" value="OxRdtase_FAD/NAD-bd"/>
</dbReference>
<keyword evidence="7" id="KW-1000">Mitochondrion outer membrane</keyword>
<dbReference type="InterPro" id="IPR008333">
    <property type="entry name" value="Cbr1-like_FAD-bd_dom"/>
</dbReference>
<dbReference type="GeneID" id="37012163"/>
<dbReference type="InterPro" id="IPR017938">
    <property type="entry name" value="Riboflavin_synthase-like_b-brl"/>
</dbReference>
<evidence type="ECO:0000256" key="14">
    <source>
        <dbReference type="ARBA" id="ARBA00047682"/>
    </source>
</evidence>
<keyword evidence="5 16" id="KW-0285">Flavoprotein</keyword>
<keyword evidence="13 18" id="KW-0472">Membrane</keyword>
<evidence type="ECO:0000256" key="4">
    <source>
        <dbReference type="ARBA" id="ARBA00006105"/>
    </source>
</evidence>
<evidence type="ECO:0000256" key="13">
    <source>
        <dbReference type="ARBA" id="ARBA00023136"/>
    </source>
</evidence>
<proteinExistence type="inferred from homology"/>